<dbReference type="KEGG" id="dpx:DAPPUDRAFT_60117"/>
<keyword evidence="4" id="KW-1185">Reference proteome</keyword>
<dbReference type="OMA" id="AYRLMIL"/>
<reference evidence="3 4" key="1">
    <citation type="journal article" date="2011" name="Science">
        <title>The ecoresponsive genome of Daphnia pulex.</title>
        <authorList>
            <person name="Colbourne J.K."/>
            <person name="Pfrender M.E."/>
            <person name="Gilbert D."/>
            <person name="Thomas W.K."/>
            <person name="Tucker A."/>
            <person name="Oakley T.H."/>
            <person name="Tokishita S."/>
            <person name="Aerts A."/>
            <person name="Arnold G.J."/>
            <person name="Basu M.K."/>
            <person name="Bauer D.J."/>
            <person name="Caceres C.E."/>
            <person name="Carmel L."/>
            <person name="Casola C."/>
            <person name="Choi J.H."/>
            <person name="Detter J.C."/>
            <person name="Dong Q."/>
            <person name="Dusheyko S."/>
            <person name="Eads B.D."/>
            <person name="Frohlich T."/>
            <person name="Geiler-Samerotte K.A."/>
            <person name="Gerlach D."/>
            <person name="Hatcher P."/>
            <person name="Jogdeo S."/>
            <person name="Krijgsveld J."/>
            <person name="Kriventseva E.V."/>
            <person name="Kultz D."/>
            <person name="Laforsch C."/>
            <person name="Lindquist E."/>
            <person name="Lopez J."/>
            <person name="Manak J.R."/>
            <person name="Muller J."/>
            <person name="Pangilinan J."/>
            <person name="Patwardhan R.P."/>
            <person name="Pitluck S."/>
            <person name="Pritham E.J."/>
            <person name="Rechtsteiner A."/>
            <person name="Rho M."/>
            <person name="Rogozin I.B."/>
            <person name="Sakarya O."/>
            <person name="Salamov A."/>
            <person name="Schaack S."/>
            <person name="Shapiro H."/>
            <person name="Shiga Y."/>
            <person name="Skalitzky C."/>
            <person name="Smith Z."/>
            <person name="Souvorov A."/>
            <person name="Sung W."/>
            <person name="Tang Z."/>
            <person name="Tsuchiya D."/>
            <person name="Tu H."/>
            <person name="Vos H."/>
            <person name="Wang M."/>
            <person name="Wolf Y.I."/>
            <person name="Yamagata H."/>
            <person name="Yamada T."/>
            <person name="Ye Y."/>
            <person name="Shaw J.R."/>
            <person name="Andrews J."/>
            <person name="Crease T.J."/>
            <person name="Tang H."/>
            <person name="Lucas S.M."/>
            <person name="Robertson H.M."/>
            <person name="Bork P."/>
            <person name="Koonin E.V."/>
            <person name="Zdobnov E.M."/>
            <person name="Grigoriev I.V."/>
            <person name="Lynch M."/>
            <person name="Boore J.L."/>
        </authorList>
    </citation>
    <scope>NUCLEOTIDE SEQUENCE [LARGE SCALE GENOMIC DNA]</scope>
</reference>
<feature type="domain" description="ARC105/Med15 mediator subunit central" evidence="1">
    <location>
        <begin position="10"/>
        <end position="119"/>
    </location>
</feature>
<sequence>MMGSGGGGTEEQMYLEKVRQLSRFIEPLTCLIGRIGDVDSEKLSKMKIMLDILSNPSKRMPMDTLLKCEAVLEKMDFKKVNYNNPPAATPLLSLLETIANQARSPYINHTLQRTFAPAVNSLIGCDIAAPTAPKKRLDSADDDKADELMYTIEREVANLYPRFKVDLDQLHLFGSQDLHLICRLEDKYLPSVPSLRIVVPRDYPRTAPFCDSRQPDYDVSGFTRTVLQGLSDRLRHMPHRFTVSQILNCWEMALRHACKPSNSSNDNASNRDVSALTVALGV</sequence>
<dbReference type="Pfam" id="PF21538">
    <property type="entry name" value="Med15_M"/>
    <property type="match status" value="1"/>
</dbReference>
<dbReference type="Proteomes" id="UP000000305">
    <property type="component" value="Unassembled WGS sequence"/>
</dbReference>
<dbReference type="STRING" id="6669.E9H9W0"/>
<proteinExistence type="predicted"/>
<dbReference type="Pfam" id="PF21539">
    <property type="entry name" value="Med15_C"/>
    <property type="match status" value="1"/>
</dbReference>
<gene>
    <name evidence="3" type="ORF">DAPPUDRAFT_60117</name>
</gene>
<protein>
    <submittedName>
        <fullName evidence="3">Uncharacterized protein</fullName>
    </submittedName>
</protein>
<accession>E9H9W0</accession>
<evidence type="ECO:0000313" key="3">
    <source>
        <dbReference type="EMBL" id="EFX71469.1"/>
    </source>
</evidence>
<organism evidence="3 4">
    <name type="scientific">Daphnia pulex</name>
    <name type="common">Water flea</name>
    <dbReference type="NCBI Taxonomy" id="6669"/>
    <lineage>
        <taxon>Eukaryota</taxon>
        <taxon>Metazoa</taxon>
        <taxon>Ecdysozoa</taxon>
        <taxon>Arthropoda</taxon>
        <taxon>Crustacea</taxon>
        <taxon>Branchiopoda</taxon>
        <taxon>Diplostraca</taxon>
        <taxon>Cladocera</taxon>
        <taxon>Anomopoda</taxon>
        <taxon>Daphniidae</taxon>
        <taxon>Daphnia</taxon>
    </lineage>
</organism>
<dbReference type="PANTHER" id="PTHR31804:SF3">
    <property type="entry name" value="MEDIATOR OF RNA POLYMERASE II TRANSCRIPTION SUBUNIT 15"/>
    <property type="match status" value="1"/>
</dbReference>
<evidence type="ECO:0000259" key="2">
    <source>
        <dbReference type="Pfam" id="PF21539"/>
    </source>
</evidence>
<name>E9H9W0_DAPPU</name>
<dbReference type="EMBL" id="GL732609">
    <property type="protein sequence ID" value="EFX71469.1"/>
    <property type="molecule type" value="Genomic_DNA"/>
</dbReference>
<dbReference type="OrthoDB" id="10055322at2759"/>
<dbReference type="InterPro" id="IPR048386">
    <property type="entry name" value="Med15_C"/>
</dbReference>
<dbReference type="InterPro" id="IPR048385">
    <property type="entry name" value="Med15_central"/>
</dbReference>
<feature type="domain" description="ARC105/Med15 mediator subunit C-terminal" evidence="2">
    <location>
        <begin position="151"/>
        <end position="256"/>
    </location>
</feature>
<dbReference type="AlphaFoldDB" id="E9H9W0"/>
<dbReference type="InParanoid" id="E9H9W0"/>
<dbReference type="PhylomeDB" id="E9H9W0"/>
<dbReference type="PANTHER" id="PTHR31804">
    <property type="entry name" value="MEDIATOR OF RNA POLYMERASE II TRANSCRIPTION SUBUNIT 15"/>
    <property type="match status" value="1"/>
</dbReference>
<evidence type="ECO:0000259" key="1">
    <source>
        <dbReference type="Pfam" id="PF21538"/>
    </source>
</evidence>
<evidence type="ECO:0000313" key="4">
    <source>
        <dbReference type="Proteomes" id="UP000000305"/>
    </source>
</evidence>
<dbReference type="eggNOG" id="KOG4274">
    <property type="taxonomic scope" value="Eukaryota"/>
</dbReference>
<dbReference type="HOGENOM" id="CLU_064639_1_0_1"/>